<gene>
    <name evidence="6" type="ORF">SAMN03080615_01852</name>
</gene>
<feature type="domain" description="HTH tetR-type" evidence="5">
    <location>
        <begin position="36"/>
        <end position="96"/>
    </location>
</feature>
<organism evidence="6 7">
    <name type="scientific">Amphritea atlantica</name>
    <dbReference type="NCBI Taxonomy" id="355243"/>
    <lineage>
        <taxon>Bacteria</taxon>
        <taxon>Pseudomonadati</taxon>
        <taxon>Pseudomonadota</taxon>
        <taxon>Gammaproteobacteria</taxon>
        <taxon>Oceanospirillales</taxon>
        <taxon>Oceanospirillaceae</taxon>
        <taxon>Amphritea</taxon>
    </lineage>
</organism>
<evidence type="ECO:0000313" key="6">
    <source>
        <dbReference type="EMBL" id="SEQ52795.1"/>
    </source>
</evidence>
<evidence type="ECO:0000256" key="1">
    <source>
        <dbReference type="ARBA" id="ARBA00023015"/>
    </source>
</evidence>
<dbReference type="EMBL" id="FOGB01000004">
    <property type="protein sequence ID" value="SEQ52795.1"/>
    <property type="molecule type" value="Genomic_DNA"/>
</dbReference>
<dbReference type="SUPFAM" id="SSF46689">
    <property type="entry name" value="Homeodomain-like"/>
    <property type="match status" value="1"/>
</dbReference>
<keyword evidence="3" id="KW-0804">Transcription</keyword>
<evidence type="ECO:0000256" key="3">
    <source>
        <dbReference type="ARBA" id="ARBA00023163"/>
    </source>
</evidence>
<dbReference type="PROSITE" id="PS50977">
    <property type="entry name" value="HTH_TETR_2"/>
    <property type="match status" value="1"/>
</dbReference>
<dbReference type="InterPro" id="IPR001647">
    <property type="entry name" value="HTH_TetR"/>
</dbReference>
<dbReference type="PANTHER" id="PTHR30055:SF234">
    <property type="entry name" value="HTH-TYPE TRANSCRIPTIONAL REGULATOR BETI"/>
    <property type="match status" value="1"/>
</dbReference>
<evidence type="ECO:0000313" key="7">
    <source>
        <dbReference type="Proteomes" id="UP000198749"/>
    </source>
</evidence>
<dbReference type="InterPro" id="IPR050109">
    <property type="entry name" value="HTH-type_TetR-like_transc_reg"/>
</dbReference>
<dbReference type="AlphaFoldDB" id="A0A1H9GRU3"/>
<dbReference type="Proteomes" id="UP000198749">
    <property type="component" value="Unassembled WGS sequence"/>
</dbReference>
<dbReference type="GO" id="GO:0003700">
    <property type="term" value="F:DNA-binding transcription factor activity"/>
    <property type="evidence" value="ECO:0007669"/>
    <property type="project" value="TreeGrafter"/>
</dbReference>
<dbReference type="GO" id="GO:0000976">
    <property type="term" value="F:transcription cis-regulatory region binding"/>
    <property type="evidence" value="ECO:0007669"/>
    <property type="project" value="TreeGrafter"/>
</dbReference>
<dbReference type="PRINTS" id="PR00455">
    <property type="entry name" value="HTHTETR"/>
</dbReference>
<feature type="DNA-binding region" description="H-T-H motif" evidence="4">
    <location>
        <begin position="59"/>
        <end position="78"/>
    </location>
</feature>
<sequence length="216" mass="24041">MVIINVKMTAVNIFIAINCFYGHHAHMTKTVQKRTLATRARLVEAASNVIAENGYEALRVEEVVKRAGVAKGTFFAHFADKDALMDRLIGEGINRCLDELEQCKAPADVEELVATLMPLLEFMTCERYVFDVILRYSGAAAIEQIGDIAMTFERHGQVVSAWLADGPFRRDVSTQLLAEGIQAFSVQAMALNFCALHASESIESRLLTYLRAWLIV</sequence>
<dbReference type="Gene3D" id="1.10.357.10">
    <property type="entry name" value="Tetracycline Repressor, domain 2"/>
    <property type="match status" value="1"/>
</dbReference>
<dbReference type="PANTHER" id="PTHR30055">
    <property type="entry name" value="HTH-TYPE TRANSCRIPTIONAL REGULATOR RUTR"/>
    <property type="match status" value="1"/>
</dbReference>
<keyword evidence="1" id="KW-0805">Transcription regulation</keyword>
<name>A0A1H9GRU3_9GAMM</name>
<keyword evidence="7" id="KW-1185">Reference proteome</keyword>
<evidence type="ECO:0000256" key="4">
    <source>
        <dbReference type="PROSITE-ProRule" id="PRU00335"/>
    </source>
</evidence>
<accession>A0A1H9GRU3</accession>
<keyword evidence="2 4" id="KW-0238">DNA-binding</keyword>
<reference evidence="7" key="1">
    <citation type="submission" date="2016-10" db="EMBL/GenBank/DDBJ databases">
        <authorList>
            <person name="Varghese N."/>
            <person name="Submissions S."/>
        </authorList>
    </citation>
    <scope>NUCLEOTIDE SEQUENCE [LARGE SCALE GENOMIC DNA]</scope>
    <source>
        <strain evidence="7">DSM 18887</strain>
    </source>
</reference>
<protein>
    <submittedName>
        <fullName evidence="6">Transcriptional regulator, TetR family</fullName>
    </submittedName>
</protein>
<evidence type="ECO:0000256" key="2">
    <source>
        <dbReference type="ARBA" id="ARBA00023125"/>
    </source>
</evidence>
<dbReference type="InterPro" id="IPR009057">
    <property type="entry name" value="Homeodomain-like_sf"/>
</dbReference>
<evidence type="ECO:0000259" key="5">
    <source>
        <dbReference type="PROSITE" id="PS50977"/>
    </source>
</evidence>
<dbReference type="Pfam" id="PF00440">
    <property type="entry name" value="TetR_N"/>
    <property type="match status" value="1"/>
</dbReference>
<proteinExistence type="predicted"/>
<dbReference type="STRING" id="355243.SAMN03080615_01852"/>